<comment type="caution">
    <text evidence="3">The sequence shown here is derived from an EMBL/GenBank/DDBJ whole genome shotgun (WGS) entry which is preliminary data.</text>
</comment>
<evidence type="ECO:0000313" key="4">
    <source>
        <dbReference type="Proteomes" id="UP000794436"/>
    </source>
</evidence>
<dbReference type="InterPro" id="IPR001478">
    <property type="entry name" value="PDZ"/>
</dbReference>
<dbReference type="InterPro" id="IPR036034">
    <property type="entry name" value="PDZ_sf"/>
</dbReference>
<protein>
    <recommendedName>
        <fullName evidence="2">PDZ domain-containing protein</fullName>
    </recommendedName>
</protein>
<accession>A0A8K1CNB1</accession>
<proteinExistence type="predicted"/>
<dbReference type="OrthoDB" id="158074at2759"/>
<dbReference type="Gene3D" id="2.30.42.10">
    <property type="match status" value="1"/>
</dbReference>
<dbReference type="Pfam" id="PF00595">
    <property type="entry name" value="PDZ"/>
    <property type="match status" value="1"/>
</dbReference>
<evidence type="ECO:0000259" key="2">
    <source>
        <dbReference type="PROSITE" id="PS50106"/>
    </source>
</evidence>
<keyword evidence="4" id="KW-1185">Reference proteome</keyword>
<name>A0A8K1CNB1_PYTOL</name>
<evidence type="ECO:0000256" key="1">
    <source>
        <dbReference type="SAM" id="MobiDB-lite"/>
    </source>
</evidence>
<sequence length="1075" mass="119517">MDSSTVFQQGRSLLNEALSPSSKRLLQEFFEAAETDVQASTVLEALVESNARETAESAPGSRSSMGSLRDTGRDRADSTRSDTRGRSQSTSSAVRKMVATSVFAQNSRTFVQIQCDKRPFGLELDVNGRQEIIVTSLVRGSNGKGAVERSGLIEPGDILVAVNDDMDGLTSVEATEAVLARAQLPAVLTFRRVAVVKPALGEYTRKQIARHLQIHENSIVEKYGADDAAAMIKACIDVLDDRKSITPLMTYVGRVEQFLCPSFATPAVKRQTDLVTWMDRIHAYVERKHKDQVKKWNAMKSSNFKRIEILGKQRESIRTKLESMRSSPEMLHPDNREVWQEFIELRHLSSQMSKSIEQAKQEHFLPDFEHYALRFGSEGVYIGLGDLWISSFRAKFTVETRSNAPHIFFHLSTPSSSGLQLRITNFKLSTEGRLPSFQCDELNIEAQLVADVPFVFDAISGWSVPADDLHVKLESLRYFERKATSVKHGVDHDTVMKLFINRLLPIVVRQAAQNLFAVEIGPLLETRDAQIVVTGEINIQGRPLDLYDAPLNTSKTGGSDHELSEEARLLVGLSEDEGDAICKVLKSVETGFKKRGHVTNEHGNLSIRVLTHYFDQFRAFPHLKTLLLVLWQQSIELLLSSPSESESFPSTSSFAMISSNLAQLQQYPVDISVSLSDLTFRLDLCEAAAVYYTTLQRLIRNKMDSVSVGLSNMEAMKDGTYLQNQLTSLDSWYNKITRVLSYVTINVDDLGVVFRGGFPAGVQSPVLFEAQDLACKGPCTGSFTIPLTDLAKLQAPRPSEAPQSSAKTDSLTALLHENNALIFSKFFLRSSEDDASDDSDQDGFLRRLFASDRVSVSVQNTSARVLFEVPTGDTALSPGETYVPFAFTLATGSDDQPTLRIETGEHAKCQYKAEQIRVNGTIGELLGPLLSSSSVWSEYADSPFFSLRFHFFVSCQVTREHIFWSLRSASLSQPKVAQIRHRFSLGEFLQDLGMVSLVDNAGDAADKNARRREDARFRRALHRKLGTNGQVAAYTTLSARETLFSATTEDMEQRSEAFTTSEMDSDAGQAASTFF</sequence>
<feature type="compositionally biased region" description="Basic and acidic residues" evidence="1">
    <location>
        <begin position="70"/>
        <end position="85"/>
    </location>
</feature>
<dbReference type="EMBL" id="SPLM01000036">
    <property type="protein sequence ID" value="TMW66048.1"/>
    <property type="molecule type" value="Genomic_DNA"/>
</dbReference>
<feature type="region of interest" description="Disordered" evidence="1">
    <location>
        <begin position="50"/>
        <end position="93"/>
    </location>
</feature>
<reference evidence="3" key="1">
    <citation type="submission" date="2019-03" db="EMBL/GenBank/DDBJ databases">
        <title>Long read genome sequence of the mycoparasitic Pythium oligandrum ATCC 38472 isolated from sugarbeet rhizosphere.</title>
        <authorList>
            <person name="Gaulin E."/>
        </authorList>
    </citation>
    <scope>NUCLEOTIDE SEQUENCE</scope>
    <source>
        <strain evidence="3">ATCC 38472_TT</strain>
    </source>
</reference>
<dbReference type="Proteomes" id="UP000794436">
    <property type="component" value="Unassembled WGS sequence"/>
</dbReference>
<dbReference type="SUPFAM" id="SSF50156">
    <property type="entry name" value="PDZ domain-like"/>
    <property type="match status" value="1"/>
</dbReference>
<dbReference type="SMART" id="SM00228">
    <property type="entry name" value="PDZ"/>
    <property type="match status" value="1"/>
</dbReference>
<gene>
    <name evidence="3" type="ORF">Poli38472_003813</name>
</gene>
<organism evidence="3 4">
    <name type="scientific">Pythium oligandrum</name>
    <name type="common">Mycoparasitic fungus</name>
    <dbReference type="NCBI Taxonomy" id="41045"/>
    <lineage>
        <taxon>Eukaryota</taxon>
        <taxon>Sar</taxon>
        <taxon>Stramenopiles</taxon>
        <taxon>Oomycota</taxon>
        <taxon>Peronosporomycetes</taxon>
        <taxon>Pythiales</taxon>
        <taxon>Pythiaceae</taxon>
        <taxon>Pythium</taxon>
    </lineage>
</organism>
<dbReference type="PROSITE" id="PS50106">
    <property type="entry name" value="PDZ"/>
    <property type="match status" value="1"/>
</dbReference>
<feature type="domain" description="PDZ" evidence="2">
    <location>
        <begin position="110"/>
        <end position="178"/>
    </location>
</feature>
<evidence type="ECO:0000313" key="3">
    <source>
        <dbReference type="EMBL" id="TMW66048.1"/>
    </source>
</evidence>
<dbReference type="AlphaFoldDB" id="A0A8K1CNB1"/>